<evidence type="ECO:0000313" key="1">
    <source>
        <dbReference type="EMBL" id="SFC32473.1"/>
    </source>
</evidence>
<organism evidence="1 2">
    <name type="scientific">Flexibacter flexilis DSM 6793</name>
    <dbReference type="NCBI Taxonomy" id="927664"/>
    <lineage>
        <taxon>Bacteria</taxon>
        <taxon>Pseudomonadati</taxon>
        <taxon>Bacteroidota</taxon>
        <taxon>Cytophagia</taxon>
        <taxon>Cytophagales</taxon>
        <taxon>Flexibacteraceae</taxon>
        <taxon>Flexibacter</taxon>
    </lineage>
</organism>
<gene>
    <name evidence="1" type="ORF">SAMN05421780_104260</name>
</gene>
<dbReference type="Proteomes" id="UP000199514">
    <property type="component" value="Unassembled WGS sequence"/>
</dbReference>
<dbReference type="InterPro" id="IPR009218">
    <property type="entry name" value="HD_phosphohydro"/>
</dbReference>
<dbReference type="PIRSF" id="PIRSF035170">
    <property type="entry name" value="HD_phosphohydro"/>
    <property type="match status" value="1"/>
</dbReference>
<dbReference type="PANTHER" id="PTHR21174:SF0">
    <property type="entry name" value="HD PHOSPHOHYDROLASE FAMILY PROTEIN-RELATED"/>
    <property type="match status" value="1"/>
</dbReference>
<dbReference type="STRING" id="927664.SAMN05421780_104260"/>
<keyword evidence="1" id="KW-0378">Hydrolase</keyword>
<dbReference type="Gene3D" id="1.10.3210.10">
    <property type="entry name" value="Hypothetical protein af1432"/>
    <property type="match status" value="1"/>
</dbReference>
<reference evidence="1 2" key="1">
    <citation type="submission" date="2016-10" db="EMBL/GenBank/DDBJ databases">
        <authorList>
            <person name="de Groot N.N."/>
        </authorList>
    </citation>
    <scope>NUCLEOTIDE SEQUENCE [LARGE SCALE GENOMIC DNA]</scope>
    <source>
        <strain evidence="1 2">DSM 6793</strain>
    </source>
</reference>
<dbReference type="AlphaFoldDB" id="A0A1I1IFG0"/>
<evidence type="ECO:0000313" key="2">
    <source>
        <dbReference type="Proteomes" id="UP000199514"/>
    </source>
</evidence>
<protein>
    <submittedName>
        <fullName evidence="1">Predicted metal-dependent phosphohydrolase, HD superfamily</fullName>
    </submittedName>
</protein>
<dbReference type="GO" id="GO:0016787">
    <property type="term" value="F:hydrolase activity"/>
    <property type="evidence" value="ECO:0007669"/>
    <property type="project" value="UniProtKB-KW"/>
</dbReference>
<dbReference type="PANTHER" id="PTHR21174">
    <property type="match status" value="1"/>
</dbReference>
<dbReference type="EMBL" id="FOLE01000004">
    <property type="protein sequence ID" value="SFC32473.1"/>
    <property type="molecule type" value="Genomic_DNA"/>
</dbReference>
<accession>A0A1I1IFG0</accession>
<keyword evidence="2" id="KW-1185">Reference proteome</keyword>
<sequence length="212" mass="25659">MFYTKITMLKDFFFDLIRNYTDNENTINYLWNEIEKNYSNHRRYYHTLQHLENLLVQLVEVKEKIQNWNIILFSIYYHDAIYNVLKSDNEQRSAALAEKRMLQIGVDNQIINICKMQIMATQSHAQSADNDTNYFTDADLSVLGQSWNIYEIYYKNVRKEYIIYPDIIYNSGRKKVLHHFLSMDRIFKTEFFNSKLENQAKENLQKELYLLK</sequence>
<proteinExistence type="predicted"/>
<dbReference type="SUPFAM" id="SSF109604">
    <property type="entry name" value="HD-domain/PDEase-like"/>
    <property type="match status" value="1"/>
</dbReference>
<name>A0A1I1IFG0_9BACT</name>